<keyword evidence="3" id="KW-1185">Reference proteome</keyword>
<proteinExistence type="predicted"/>
<evidence type="ECO:0000313" key="3">
    <source>
        <dbReference type="Proteomes" id="UP000311382"/>
    </source>
</evidence>
<comment type="caution">
    <text evidence="2">The sequence shown here is derived from an EMBL/GenBank/DDBJ whole genome shotgun (WGS) entry which is preliminary data.</text>
</comment>
<reference evidence="2 3" key="1">
    <citation type="submission" date="2019-03" db="EMBL/GenBank/DDBJ databases">
        <title>Rhodosporidium diobovatum UCD-FST 08-225 genome sequencing, assembly, and annotation.</title>
        <authorList>
            <person name="Fakankun I.U."/>
            <person name="Fristensky B."/>
            <person name="Levin D.B."/>
        </authorList>
    </citation>
    <scope>NUCLEOTIDE SEQUENCE [LARGE SCALE GENOMIC DNA]</scope>
    <source>
        <strain evidence="2 3">UCD-FST 08-225</strain>
    </source>
</reference>
<evidence type="ECO:0000313" key="2">
    <source>
        <dbReference type="EMBL" id="TNY20859.1"/>
    </source>
</evidence>
<feature type="compositionally biased region" description="Low complexity" evidence="1">
    <location>
        <begin position="530"/>
        <end position="545"/>
    </location>
</feature>
<dbReference type="EMBL" id="SOZI01000056">
    <property type="protein sequence ID" value="TNY20859.1"/>
    <property type="molecule type" value="Genomic_DNA"/>
</dbReference>
<sequence length="578" mass="62785">MTSSSGPFYLRRVHPRLRLPARASLASPLHRGSLRVSASRLTALAWTLIGRVARAHCALRLAVLSLPAVRDADSCTAASTSSPRPPRPTRLRTPLRCERLRGAGGAEPAIWYGRCPPGLCLLLSLLTPPQPVAHLEMAHASERPSARITALDTFGVALLATVQARAAEAQQESPVRRIALDGLPGLAAGYIAFCRHRGELPSGALLTDKLLRTESAPVKFCVDRRDDAKELWRDLASSALSTEHMGAFTRDFRPEGSQVVGWVFHRHLAEVGPVRPSRERAVFKLEVVQAKPDDLALAARTHIFSTVALGREGQRAHTLQLSEELRFPMARAGMQSLAFSALHPTVIAFEALIALASQVDVLPDMYHHCFLLSVVCALEHEATALQGIEGAFLSLELWTRSLSGIQQRGRLQDFVSSVAGLQTDFLAQQLAVWEVRLDGFKQVDQSRAVEETKERYLRTFRTLAAVTQSAATQLLSSRGRLGRLGVGSYRPSPLGEQNAAPDTAPPPPSTPVRYRTRPQGPPGHVGTYQPSSSSAAPAPGAASSSTRRPPFEPLEREAERVCVTDPVKPARRTPHGAR</sequence>
<organism evidence="2 3">
    <name type="scientific">Rhodotorula diobovata</name>
    <dbReference type="NCBI Taxonomy" id="5288"/>
    <lineage>
        <taxon>Eukaryota</taxon>
        <taxon>Fungi</taxon>
        <taxon>Dikarya</taxon>
        <taxon>Basidiomycota</taxon>
        <taxon>Pucciniomycotina</taxon>
        <taxon>Microbotryomycetes</taxon>
        <taxon>Sporidiobolales</taxon>
        <taxon>Sporidiobolaceae</taxon>
        <taxon>Rhodotorula</taxon>
    </lineage>
</organism>
<dbReference type="AlphaFoldDB" id="A0A5C5FX23"/>
<feature type="compositionally biased region" description="Basic and acidic residues" evidence="1">
    <location>
        <begin position="549"/>
        <end position="562"/>
    </location>
</feature>
<dbReference type="Proteomes" id="UP000311382">
    <property type="component" value="Unassembled WGS sequence"/>
</dbReference>
<feature type="compositionally biased region" description="Basic residues" evidence="1">
    <location>
        <begin position="569"/>
        <end position="578"/>
    </location>
</feature>
<evidence type="ECO:0000256" key="1">
    <source>
        <dbReference type="SAM" id="MobiDB-lite"/>
    </source>
</evidence>
<accession>A0A5C5FX23</accession>
<protein>
    <submittedName>
        <fullName evidence="2">Uncharacterized protein</fullName>
    </submittedName>
</protein>
<name>A0A5C5FX23_9BASI</name>
<gene>
    <name evidence="2" type="ORF">DMC30DRAFT_232343</name>
</gene>
<feature type="region of interest" description="Disordered" evidence="1">
    <location>
        <begin position="486"/>
        <end position="578"/>
    </location>
</feature>